<sequence length="89" mass="10248">MESSSTVYSYRELYTELEDYERNGICMLMDGGKVSPLQIVTAHMIQEEGSYMRDYIIDPEGYIKSLVFVNINEDNQAENPLILPDSPYL</sequence>
<reference evidence="1 2" key="1">
    <citation type="submission" date="2021-06" db="EMBL/GenBank/DDBJ databases">
        <title>Faecalicatena sp. nov. isolated from porcine feces.</title>
        <authorList>
            <person name="Oh B.S."/>
            <person name="Lee J.H."/>
        </authorList>
    </citation>
    <scope>NUCLEOTIDE SEQUENCE [LARGE SCALE GENOMIC DNA]</scope>
    <source>
        <strain evidence="1 2">AGMB00832</strain>
    </source>
</reference>
<evidence type="ECO:0000313" key="1">
    <source>
        <dbReference type="EMBL" id="MBU3876531.1"/>
    </source>
</evidence>
<proteinExistence type="predicted"/>
<dbReference type="EMBL" id="JABACJ020000010">
    <property type="protein sequence ID" value="MBU3876531.1"/>
    <property type="molecule type" value="Genomic_DNA"/>
</dbReference>
<protein>
    <submittedName>
        <fullName evidence="1">Uncharacterized protein</fullName>
    </submittedName>
</protein>
<keyword evidence="2" id="KW-1185">Reference proteome</keyword>
<gene>
    <name evidence="1" type="ORF">HGO97_011980</name>
</gene>
<accession>A0ABS6D4Z7</accession>
<organism evidence="1 2">
    <name type="scientific">Faecalicatena faecalis</name>
    <dbReference type="NCBI Taxonomy" id="2726362"/>
    <lineage>
        <taxon>Bacteria</taxon>
        <taxon>Bacillati</taxon>
        <taxon>Bacillota</taxon>
        <taxon>Clostridia</taxon>
        <taxon>Lachnospirales</taxon>
        <taxon>Lachnospiraceae</taxon>
        <taxon>Faecalicatena</taxon>
    </lineage>
</organism>
<name>A0ABS6D4Z7_9FIRM</name>
<dbReference type="RefSeq" id="WP_216241945.1">
    <property type="nucleotide sequence ID" value="NZ_JABACJ020000010.1"/>
</dbReference>
<dbReference type="Proteomes" id="UP000723714">
    <property type="component" value="Unassembled WGS sequence"/>
</dbReference>
<evidence type="ECO:0000313" key="2">
    <source>
        <dbReference type="Proteomes" id="UP000723714"/>
    </source>
</evidence>
<comment type="caution">
    <text evidence="1">The sequence shown here is derived from an EMBL/GenBank/DDBJ whole genome shotgun (WGS) entry which is preliminary data.</text>
</comment>